<protein>
    <submittedName>
        <fullName evidence="1">Uncharacterized protein</fullName>
    </submittedName>
</protein>
<evidence type="ECO:0000313" key="2">
    <source>
        <dbReference type="Proteomes" id="UP001381693"/>
    </source>
</evidence>
<dbReference type="AlphaFoldDB" id="A0AAN9AC00"/>
<gene>
    <name evidence="1" type="ORF">SK128_001463</name>
</gene>
<accession>A0AAN9AC00</accession>
<reference evidence="1 2" key="1">
    <citation type="submission" date="2023-11" db="EMBL/GenBank/DDBJ databases">
        <title>Halocaridina rubra genome assembly.</title>
        <authorList>
            <person name="Smith C."/>
        </authorList>
    </citation>
    <scope>NUCLEOTIDE SEQUENCE [LARGE SCALE GENOMIC DNA]</scope>
    <source>
        <strain evidence="1">EP-1</strain>
        <tissue evidence="1">Whole</tissue>
    </source>
</reference>
<keyword evidence="2" id="KW-1185">Reference proteome</keyword>
<dbReference type="EMBL" id="JAXCGZ010006182">
    <property type="protein sequence ID" value="KAK7080020.1"/>
    <property type="molecule type" value="Genomic_DNA"/>
</dbReference>
<evidence type="ECO:0000313" key="1">
    <source>
        <dbReference type="EMBL" id="KAK7080020.1"/>
    </source>
</evidence>
<proteinExistence type="predicted"/>
<dbReference type="Proteomes" id="UP001381693">
    <property type="component" value="Unassembled WGS sequence"/>
</dbReference>
<comment type="caution">
    <text evidence="1">The sequence shown here is derived from an EMBL/GenBank/DDBJ whole genome shotgun (WGS) entry which is preliminary data.</text>
</comment>
<organism evidence="1 2">
    <name type="scientific">Halocaridina rubra</name>
    <name type="common">Hawaiian red shrimp</name>
    <dbReference type="NCBI Taxonomy" id="373956"/>
    <lineage>
        <taxon>Eukaryota</taxon>
        <taxon>Metazoa</taxon>
        <taxon>Ecdysozoa</taxon>
        <taxon>Arthropoda</taxon>
        <taxon>Crustacea</taxon>
        <taxon>Multicrustacea</taxon>
        <taxon>Malacostraca</taxon>
        <taxon>Eumalacostraca</taxon>
        <taxon>Eucarida</taxon>
        <taxon>Decapoda</taxon>
        <taxon>Pleocyemata</taxon>
        <taxon>Caridea</taxon>
        <taxon>Atyoidea</taxon>
        <taxon>Atyidae</taxon>
        <taxon>Halocaridina</taxon>
    </lineage>
</organism>
<name>A0AAN9AC00_HALRR</name>
<sequence>MWSKTKRQVAKAKEKAYDELYEKLATEKGEKVLYHLTRVTELGRMCIRPAAGRRACASKVMRSHCHQNRKSLSTRKAMCNLPSIDLMLLP</sequence>